<accession>A0A1Q2M7V0</accession>
<dbReference type="EMBL" id="CP019650">
    <property type="protein sequence ID" value="AQQ68729.1"/>
    <property type="molecule type" value="Genomic_DNA"/>
</dbReference>
<dbReference type="Pfam" id="PF04230">
    <property type="entry name" value="PS_pyruv_trans"/>
    <property type="match status" value="1"/>
</dbReference>
<evidence type="ECO:0000313" key="2">
    <source>
        <dbReference type="EMBL" id="AQQ68729.1"/>
    </source>
</evidence>
<dbReference type="PANTHER" id="PTHR36836:SF1">
    <property type="entry name" value="COLANIC ACID BIOSYNTHESIS PROTEIN WCAK"/>
    <property type="match status" value="1"/>
</dbReference>
<organism evidence="2 3">
    <name type="scientific">Microbulbifer agarilyticus</name>
    <dbReference type="NCBI Taxonomy" id="260552"/>
    <lineage>
        <taxon>Bacteria</taxon>
        <taxon>Pseudomonadati</taxon>
        <taxon>Pseudomonadota</taxon>
        <taxon>Gammaproteobacteria</taxon>
        <taxon>Cellvibrionales</taxon>
        <taxon>Microbulbiferaceae</taxon>
        <taxon>Microbulbifer</taxon>
    </lineage>
</organism>
<dbReference type="KEGG" id="maga:Mag101_14630"/>
<dbReference type="STRING" id="260552.Mag101_14630"/>
<dbReference type="OrthoDB" id="1814359at2"/>
<dbReference type="Proteomes" id="UP000188219">
    <property type="component" value="Chromosome"/>
</dbReference>
<proteinExistence type="predicted"/>
<feature type="domain" description="Polysaccharide pyruvyl transferase" evidence="1">
    <location>
        <begin position="15"/>
        <end position="355"/>
    </location>
</feature>
<name>A0A1Q2M7V0_9GAMM</name>
<dbReference type="InterPro" id="IPR007345">
    <property type="entry name" value="Polysacch_pyruvyl_Trfase"/>
</dbReference>
<reference evidence="2" key="1">
    <citation type="submission" date="2017-02" db="EMBL/GenBank/DDBJ databases">
        <title>Genome of Microbulbifer agarilyticus GP101.</title>
        <authorList>
            <person name="Jung J."/>
            <person name="Bae S.S."/>
            <person name="Baek K."/>
        </authorList>
    </citation>
    <scope>NUCLEOTIDE SEQUENCE [LARGE SCALE GENOMIC DNA]</scope>
    <source>
        <strain evidence="2">GP101</strain>
    </source>
</reference>
<dbReference type="AlphaFoldDB" id="A0A1Q2M7V0"/>
<dbReference type="RefSeq" id="WP_077406587.1">
    <property type="nucleotide sequence ID" value="NZ_CP019650.1"/>
</dbReference>
<keyword evidence="3" id="KW-1185">Reference proteome</keyword>
<evidence type="ECO:0000259" key="1">
    <source>
        <dbReference type="Pfam" id="PF04230"/>
    </source>
</evidence>
<protein>
    <recommendedName>
        <fullName evidence="1">Polysaccharide pyruvyl transferase domain-containing protein</fullName>
    </recommendedName>
</protein>
<dbReference type="PANTHER" id="PTHR36836">
    <property type="entry name" value="COLANIC ACID BIOSYNTHESIS PROTEIN WCAK"/>
    <property type="match status" value="1"/>
</dbReference>
<evidence type="ECO:0000313" key="3">
    <source>
        <dbReference type="Proteomes" id="UP000188219"/>
    </source>
</evidence>
<gene>
    <name evidence="2" type="ORF">Mag101_14630</name>
</gene>
<sequence length="425" mass="47024">MTSISLLGAAPDTGNLGVNALSNSVVHAIQERIPDADLCVFDNGKGIRRRNLRIGDSEWSLRGCGLINSRRVYKRESLAHMRLSQMFPGLMNPGIQTILQSRVVLDISGGDSFTDLYGSRRFELISRPKEIALAARKPLILLPQTYGPFRSKRAHVRAAEIVRRSRATWARDARSFEIMVDLLGTEFDSERHKCGVDVAFLLPSVRPPRLEDSVTDWLEQGTDGANPDVIGLNISGLIYNGGDSAARQYGISANYALAVQRLVERLLTESDVNILLVPHVNVPQAEVESDLRACRQLLDRLGPQASDRVRVLTGQYSEMEIKWVIARLQWFCGTRMHSTIASLSSGVPSAAIAYSDKTLGVFASCGQQEQVFDPRTIHTQELIDSVFESCARRAQLAPLLQEKLPRVLSIARAQMDTIAECCVNL</sequence>